<comment type="cofactor">
    <cofactor evidence="1 6">
        <name>Zn(2+)</name>
        <dbReference type="ChEBI" id="CHEBI:29105"/>
    </cofactor>
</comment>
<keyword evidence="5" id="KW-0520">NAD</keyword>
<dbReference type="CDD" id="cd08279">
    <property type="entry name" value="Zn_ADH_class_III"/>
    <property type="match status" value="1"/>
</dbReference>
<dbReference type="OrthoDB" id="9770544at2"/>
<evidence type="ECO:0000259" key="7">
    <source>
        <dbReference type="SMART" id="SM00829"/>
    </source>
</evidence>
<accession>A0A059GAA9</accession>
<reference evidence="8 9" key="1">
    <citation type="journal article" date="2014" name="Antonie Van Leeuwenhoek">
        <title>Hyphomonas beringensis sp. nov. and Hyphomonas chukchiensis sp. nov., isolated from surface seawater of the Bering Sea and Chukchi Sea.</title>
        <authorList>
            <person name="Li C."/>
            <person name="Lai Q."/>
            <person name="Li G."/>
            <person name="Dong C."/>
            <person name="Wang J."/>
            <person name="Liao Y."/>
            <person name="Shao Z."/>
        </authorList>
    </citation>
    <scope>NUCLEOTIDE SEQUENCE [LARGE SCALE GENOMIC DNA]</scope>
    <source>
        <strain evidence="8 9">SCH89</strain>
    </source>
</reference>
<evidence type="ECO:0000256" key="4">
    <source>
        <dbReference type="ARBA" id="ARBA00023002"/>
    </source>
</evidence>
<dbReference type="InterPro" id="IPR002328">
    <property type="entry name" value="ADH_Zn_CS"/>
</dbReference>
<comment type="caution">
    <text evidence="8">The sequence shown here is derived from an EMBL/GenBank/DDBJ whole genome shotgun (WGS) entry which is preliminary data.</text>
</comment>
<dbReference type="EMBL" id="ARYL01000005">
    <property type="protein sequence ID" value="KDA03505.1"/>
    <property type="molecule type" value="Genomic_DNA"/>
</dbReference>
<dbReference type="InterPro" id="IPR011032">
    <property type="entry name" value="GroES-like_sf"/>
</dbReference>
<dbReference type="FunFam" id="3.40.50.720:FF:000003">
    <property type="entry name" value="S-(hydroxymethyl)glutathione dehydrogenase"/>
    <property type="match status" value="1"/>
</dbReference>
<evidence type="ECO:0000256" key="2">
    <source>
        <dbReference type="ARBA" id="ARBA00022723"/>
    </source>
</evidence>
<dbReference type="GO" id="GO:0008270">
    <property type="term" value="F:zinc ion binding"/>
    <property type="evidence" value="ECO:0007669"/>
    <property type="project" value="InterPro"/>
</dbReference>
<gene>
    <name evidence="8" type="ORF">HOC_05109</name>
</gene>
<protein>
    <submittedName>
        <fullName evidence="8">Class III alcohol dehydrogenase</fullName>
    </submittedName>
</protein>
<dbReference type="Gene3D" id="3.40.50.720">
    <property type="entry name" value="NAD(P)-binding Rossmann-like Domain"/>
    <property type="match status" value="1"/>
</dbReference>
<evidence type="ECO:0000256" key="3">
    <source>
        <dbReference type="ARBA" id="ARBA00022833"/>
    </source>
</evidence>
<evidence type="ECO:0000256" key="6">
    <source>
        <dbReference type="RuleBase" id="RU361277"/>
    </source>
</evidence>
<feature type="domain" description="Enoyl reductase (ER)" evidence="7">
    <location>
        <begin position="8"/>
        <end position="308"/>
    </location>
</feature>
<dbReference type="RefSeq" id="WP_035536369.1">
    <property type="nucleotide sequence ID" value="NZ_ARYL01000005.1"/>
</dbReference>
<dbReference type="GO" id="GO:0046294">
    <property type="term" value="P:formaldehyde catabolic process"/>
    <property type="evidence" value="ECO:0007669"/>
    <property type="project" value="TreeGrafter"/>
</dbReference>
<dbReference type="InterPro" id="IPR020843">
    <property type="entry name" value="ER"/>
</dbReference>
<dbReference type="GO" id="GO:0005829">
    <property type="term" value="C:cytosol"/>
    <property type="evidence" value="ECO:0007669"/>
    <property type="project" value="TreeGrafter"/>
</dbReference>
<dbReference type="STRING" id="1280953.HOC_05109"/>
<dbReference type="eggNOG" id="COG1062">
    <property type="taxonomic scope" value="Bacteria"/>
</dbReference>
<keyword evidence="3 6" id="KW-0862">Zinc</keyword>
<evidence type="ECO:0000313" key="8">
    <source>
        <dbReference type="EMBL" id="KDA03505.1"/>
    </source>
</evidence>
<dbReference type="PATRIC" id="fig|1280953.3.peg.1029"/>
<dbReference type="Pfam" id="PF00107">
    <property type="entry name" value="ADH_zinc_N"/>
    <property type="match status" value="1"/>
</dbReference>
<keyword evidence="4" id="KW-0560">Oxidoreductase</keyword>
<evidence type="ECO:0000313" key="9">
    <source>
        <dbReference type="Proteomes" id="UP000024942"/>
    </source>
</evidence>
<dbReference type="SMART" id="SM00829">
    <property type="entry name" value="PKS_ER"/>
    <property type="match status" value="1"/>
</dbReference>
<name>A0A059GAA9_9PROT</name>
<dbReference type="GO" id="GO:0051903">
    <property type="term" value="F:S-(hydroxymethyl)glutathione dehydrogenase [NAD(P)+] activity"/>
    <property type="evidence" value="ECO:0007669"/>
    <property type="project" value="TreeGrafter"/>
</dbReference>
<dbReference type="InterPro" id="IPR013149">
    <property type="entry name" value="ADH-like_C"/>
</dbReference>
<dbReference type="AlphaFoldDB" id="A0A059GAA9"/>
<dbReference type="PANTHER" id="PTHR43880:SF12">
    <property type="entry name" value="ALCOHOL DEHYDROGENASE CLASS-3"/>
    <property type="match status" value="1"/>
</dbReference>
<dbReference type="Proteomes" id="UP000024942">
    <property type="component" value="Unassembled WGS sequence"/>
</dbReference>
<dbReference type="Gene3D" id="3.90.180.10">
    <property type="entry name" value="Medium-chain alcohol dehydrogenases, catalytic domain"/>
    <property type="match status" value="1"/>
</dbReference>
<sequence>MKAAVMRAPNAPLSIEEVTISKPGPREVLVRLKAVGVCHSDVHFWDGAFPTEMPVILGHESAGIVEQVGSMVSAVKPGDHVVSILSPFCGTCEYCLTGHMSVCHTVNGEQFKRGPTEAPRLSIGKEKVSQFLNLSSFAEQILVHENTLCVIDNDMPMDRACLIGCGVITGVGSVFHAAKVEPGSTVAVLGCGGVGLSTINGAAIAGASRIIAVDLSDEKLAMAKKFGATDFVNPKNGDPVEQVKELTQGGVHYAFECVGLKLTAEQGYMMMRPRGVMTVIGMIPPGVNIEIPGIELLVTEKRLQGAVMGSNRFRIDFPRLVTLYQQGKLHLDDLVSDRIGLDGLTGALQNLKDNKGSVARQVVMFD</sequence>
<dbReference type="SUPFAM" id="SSF51735">
    <property type="entry name" value="NAD(P)-binding Rossmann-fold domains"/>
    <property type="match status" value="1"/>
</dbReference>
<dbReference type="InterPro" id="IPR036291">
    <property type="entry name" value="NAD(P)-bd_dom_sf"/>
</dbReference>
<dbReference type="InterPro" id="IPR013154">
    <property type="entry name" value="ADH-like_N"/>
</dbReference>
<evidence type="ECO:0000256" key="5">
    <source>
        <dbReference type="ARBA" id="ARBA00023027"/>
    </source>
</evidence>
<dbReference type="Pfam" id="PF08240">
    <property type="entry name" value="ADH_N"/>
    <property type="match status" value="1"/>
</dbReference>
<dbReference type="PROSITE" id="PS00059">
    <property type="entry name" value="ADH_ZINC"/>
    <property type="match status" value="1"/>
</dbReference>
<comment type="similarity">
    <text evidence="6">Belongs to the zinc-containing alcohol dehydrogenase family.</text>
</comment>
<evidence type="ECO:0000256" key="1">
    <source>
        <dbReference type="ARBA" id="ARBA00001947"/>
    </source>
</evidence>
<keyword evidence="9" id="KW-1185">Reference proteome</keyword>
<dbReference type="PANTHER" id="PTHR43880">
    <property type="entry name" value="ALCOHOL DEHYDROGENASE"/>
    <property type="match status" value="1"/>
</dbReference>
<dbReference type="SUPFAM" id="SSF50129">
    <property type="entry name" value="GroES-like"/>
    <property type="match status" value="1"/>
</dbReference>
<organism evidence="8 9">
    <name type="scientific">Hyphomonas oceanitis SCH89</name>
    <dbReference type="NCBI Taxonomy" id="1280953"/>
    <lineage>
        <taxon>Bacteria</taxon>
        <taxon>Pseudomonadati</taxon>
        <taxon>Pseudomonadota</taxon>
        <taxon>Alphaproteobacteria</taxon>
        <taxon>Hyphomonadales</taxon>
        <taxon>Hyphomonadaceae</taxon>
        <taxon>Hyphomonas</taxon>
    </lineage>
</organism>
<proteinExistence type="inferred from homology"/>
<keyword evidence="2 6" id="KW-0479">Metal-binding</keyword>